<dbReference type="EMBL" id="CAJOBZ010000029">
    <property type="protein sequence ID" value="CAF4886594.1"/>
    <property type="molecule type" value="Genomic_DNA"/>
</dbReference>
<evidence type="ECO:0000313" key="1">
    <source>
        <dbReference type="EMBL" id="CAF4886594.1"/>
    </source>
</evidence>
<name>A0A821UAM9_9NEOP</name>
<dbReference type="Proteomes" id="UP000663880">
    <property type="component" value="Unassembled WGS sequence"/>
</dbReference>
<proteinExistence type="predicted"/>
<dbReference type="AlphaFoldDB" id="A0A821UAM9"/>
<organism evidence="1 2">
    <name type="scientific">Pieris macdunnoughi</name>
    <dbReference type="NCBI Taxonomy" id="345717"/>
    <lineage>
        <taxon>Eukaryota</taxon>
        <taxon>Metazoa</taxon>
        <taxon>Ecdysozoa</taxon>
        <taxon>Arthropoda</taxon>
        <taxon>Hexapoda</taxon>
        <taxon>Insecta</taxon>
        <taxon>Pterygota</taxon>
        <taxon>Neoptera</taxon>
        <taxon>Endopterygota</taxon>
        <taxon>Lepidoptera</taxon>
        <taxon>Glossata</taxon>
        <taxon>Ditrysia</taxon>
        <taxon>Papilionoidea</taxon>
        <taxon>Pieridae</taxon>
        <taxon>Pierinae</taxon>
        <taxon>Pieris</taxon>
    </lineage>
</organism>
<evidence type="ECO:0000313" key="2">
    <source>
        <dbReference type="Proteomes" id="UP000663880"/>
    </source>
</evidence>
<gene>
    <name evidence="1" type="ORF">PMACD_LOCUS10087</name>
</gene>
<keyword evidence="2" id="KW-1185">Reference proteome</keyword>
<protein>
    <submittedName>
        <fullName evidence="1">Uncharacterized protein</fullName>
    </submittedName>
</protein>
<accession>A0A821UAM9</accession>
<sequence length="195" mass="21951">MAASGHPYNPFSPTTHSKSEAICFHGRRRAPPKCKHYSQWSILDTPISWAGPRCALEVQGALRNTYALTHLGGPDGECRRLYGNAVRAKVLYGCPIGADKLNQHIKTVLSSRRDYSPLGSRGRTARRSSSAIRFSVVLWRCDHQEFKKVLTAKTDKASTNKMGFYQLWELPFHHRTFNNIFTDVEDVGSATKNRS</sequence>
<reference evidence="1" key="1">
    <citation type="submission" date="2021-02" db="EMBL/GenBank/DDBJ databases">
        <authorList>
            <person name="Steward A R."/>
        </authorList>
    </citation>
    <scope>NUCLEOTIDE SEQUENCE</scope>
</reference>
<comment type="caution">
    <text evidence="1">The sequence shown here is derived from an EMBL/GenBank/DDBJ whole genome shotgun (WGS) entry which is preliminary data.</text>
</comment>